<name>G5AZJ5_HETGA</name>
<keyword evidence="6" id="KW-0009">Actin-binding</keyword>
<organism evidence="12 13">
    <name type="scientific">Heterocephalus glaber</name>
    <name type="common">Naked mole rat</name>
    <dbReference type="NCBI Taxonomy" id="10181"/>
    <lineage>
        <taxon>Eukaryota</taxon>
        <taxon>Metazoa</taxon>
        <taxon>Chordata</taxon>
        <taxon>Craniata</taxon>
        <taxon>Vertebrata</taxon>
        <taxon>Euteleostomi</taxon>
        <taxon>Mammalia</taxon>
        <taxon>Eutheria</taxon>
        <taxon>Euarchontoglires</taxon>
        <taxon>Glires</taxon>
        <taxon>Rodentia</taxon>
        <taxon>Hystricomorpha</taxon>
        <taxon>Bathyergidae</taxon>
        <taxon>Heterocephalus</taxon>
    </lineage>
</organism>
<dbReference type="Pfam" id="PF04045">
    <property type="entry name" value="P34-Arc"/>
    <property type="match status" value="1"/>
</dbReference>
<dbReference type="InterPro" id="IPR007188">
    <property type="entry name" value="ARPC2"/>
</dbReference>
<dbReference type="GO" id="GO:0030041">
    <property type="term" value="P:actin filament polymerization"/>
    <property type="evidence" value="ECO:0007669"/>
    <property type="project" value="InterPro"/>
</dbReference>
<comment type="similarity">
    <text evidence="2">Belongs to the ARPC2 family.</text>
</comment>
<dbReference type="GO" id="GO:0030833">
    <property type="term" value="P:regulation of actin filament polymerization"/>
    <property type="evidence" value="ECO:0007669"/>
    <property type="project" value="UniProtKB-ARBA"/>
</dbReference>
<evidence type="ECO:0000256" key="6">
    <source>
        <dbReference type="ARBA" id="ARBA00023203"/>
    </source>
</evidence>
<evidence type="ECO:0000256" key="3">
    <source>
        <dbReference type="ARBA" id="ARBA00017833"/>
    </source>
</evidence>
<comment type="function">
    <text evidence="10">Actin-binding component of the Arp2/3 complex, a multiprotein complex that mediates actin polymerization upon stimulation by nucleation-promoting factor (NPF). The Arp2/3 complex mediates the formation of branched actin networks in the cytoplasm, providing the force for cell motility. Seems to contact the mother actin filament. In addition to its role in the cytoplasmic cytoskeleton, the Arp2/3 complex also promotes actin polymerization in the nucleus, thereby regulating gene transcription and repair of damaged DNA. The Arp2/3 complex promotes homologous recombination (HR) repair in response to DNA damage by promoting nuclear actin polymerization, leading to drive motility of double-strand breaks (DSBs).</text>
</comment>
<evidence type="ECO:0000256" key="9">
    <source>
        <dbReference type="ARBA" id="ARBA00034102"/>
    </source>
</evidence>
<keyword evidence="5" id="KW-0770">Synapse</keyword>
<dbReference type="InParanoid" id="G5AZJ5"/>
<evidence type="ECO:0000256" key="10">
    <source>
        <dbReference type="ARBA" id="ARBA00045903"/>
    </source>
</evidence>
<keyword evidence="4" id="KW-0963">Cytoplasm</keyword>
<dbReference type="InterPro" id="IPR034666">
    <property type="entry name" value="ARPC2/4"/>
</dbReference>
<dbReference type="GO" id="GO:0051015">
    <property type="term" value="F:actin filament binding"/>
    <property type="evidence" value="ECO:0007669"/>
    <property type="project" value="TreeGrafter"/>
</dbReference>
<dbReference type="GO" id="GO:0005885">
    <property type="term" value="C:Arp2/3 protein complex"/>
    <property type="evidence" value="ECO:0007669"/>
    <property type="project" value="InterPro"/>
</dbReference>
<evidence type="ECO:0000256" key="11">
    <source>
        <dbReference type="SAM" id="MobiDB-lite"/>
    </source>
</evidence>
<reference evidence="12 13" key="1">
    <citation type="journal article" date="2011" name="Nature">
        <title>Genome sequencing reveals insights into physiology and longevity of the naked mole rat.</title>
        <authorList>
            <person name="Kim E.B."/>
            <person name="Fang X."/>
            <person name="Fushan A.A."/>
            <person name="Huang Z."/>
            <person name="Lobanov A.V."/>
            <person name="Han L."/>
            <person name="Marino S.M."/>
            <person name="Sun X."/>
            <person name="Turanov A.A."/>
            <person name="Yang P."/>
            <person name="Yim S.H."/>
            <person name="Zhao X."/>
            <person name="Kasaikina M.V."/>
            <person name="Stoletzki N."/>
            <person name="Peng C."/>
            <person name="Polak P."/>
            <person name="Xiong Z."/>
            <person name="Kiezun A."/>
            <person name="Zhu Y."/>
            <person name="Chen Y."/>
            <person name="Kryukov G.V."/>
            <person name="Zhang Q."/>
            <person name="Peshkin L."/>
            <person name="Yang L."/>
            <person name="Bronson R.T."/>
            <person name="Buffenstein R."/>
            <person name="Wang B."/>
            <person name="Han C."/>
            <person name="Li Q."/>
            <person name="Chen L."/>
            <person name="Zhao W."/>
            <person name="Sunyaev S.R."/>
            <person name="Park T.J."/>
            <person name="Zhang G."/>
            <person name="Wang J."/>
            <person name="Gladyshev V.N."/>
        </authorList>
    </citation>
    <scope>NUCLEOTIDE SEQUENCE [LARGE SCALE GENOMIC DNA]</scope>
</reference>
<feature type="region of interest" description="Disordered" evidence="11">
    <location>
        <begin position="192"/>
        <end position="211"/>
    </location>
</feature>
<evidence type="ECO:0000256" key="7">
    <source>
        <dbReference type="ARBA" id="ARBA00023212"/>
    </source>
</evidence>
<evidence type="ECO:0000313" key="13">
    <source>
        <dbReference type="Proteomes" id="UP000006813"/>
    </source>
</evidence>
<dbReference type="STRING" id="10181.G5AZJ5"/>
<dbReference type="FunFam" id="3.30.1460.20:FF:000004">
    <property type="entry name" value="Arp2/3 complex 34 kDa subunit"/>
    <property type="match status" value="1"/>
</dbReference>
<keyword evidence="7" id="KW-0206">Cytoskeleton</keyword>
<evidence type="ECO:0000313" key="12">
    <source>
        <dbReference type="EMBL" id="EHB02456.1"/>
    </source>
</evidence>
<comment type="subcellular location">
    <subcellularLocation>
        <location evidence="1">Cytoplasm</location>
        <location evidence="1">Cytoskeleton</location>
    </subcellularLocation>
    <subcellularLocation>
        <location evidence="9">Synapse</location>
        <location evidence="9">Synaptosome</location>
    </subcellularLocation>
</comment>
<evidence type="ECO:0000256" key="5">
    <source>
        <dbReference type="ARBA" id="ARBA00022599"/>
    </source>
</evidence>
<proteinExistence type="inferred from homology"/>
<dbReference type="FunFam" id="3.30.1460.20:FF:000002">
    <property type="entry name" value="Arp2/3 complex 34 kDa subunit"/>
    <property type="match status" value="1"/>
</dbReference>
<gene>
    <name evidence="12" type="ORF">GW7_09502</name>
</gene>
<dbReference type="PANTHER" id="PTHR12058:SF0">
    <property type="entry name" value="ACTIN-RELATED PROTEIN 2_3 COMPLEX SUBUNIT 2"/>
    <property type="match status" value="1"/>
</dbReference>
<evidence type="ECO:0000256" key="1">
    <source>
        <dbReference type="ARBA" id="ARBA00004245"/>
    </source>
</evidence>
<sequence>MILLEVNNRIIEETLALKFENAAAGNKPEAVEVTFADFDGVLYHISNPNGDKTKVMVSISLKFYKELQAHGADELLKRVYGSFLVNPESGYNVSLLYDLENLPASKDSIVHQAGMLKRNCFASVFEKYFQFQEEGKEGENRAVIHYRDDETMYVESKKDRVTVVFSTVFKDDDDVVIGKVFMQVWSRHCGRRPWSSKKDAEPATQPPRSSLATTLLWEPPLELKDTDAAVGDNIGYITFVLFPRHTNASSRDNTINLIHTFRDYLHYHIKCSKAYIHTRMRAKTSDFLKVLNHARPDAEKKEMKTITTQAGIERGRRAWPCCPVEALTGQDSRHGLKPGKAGGRIRHSGKPKLTRDTCPQPWEASLLTLILATAAASLLAEAGAPTGPGPLPLPLHVAMGLRAGSQVENRLGQIRASGKLDPTTSSWSILWAWPQLLEAWGIPTFPAKHPTTAPSLQLPGRAFC</sequence>
<dbReference type="Gene3D" id="3.30.1460.20">
    <property type="match status" value="2"/>
</dbReference>
<dbReference type="GO" id="GO:0034314">
    <property type="term" value="P:Arp2/3 complex-mediated actin nucleation"/>
    <property type="evidence" value="ECO:0007669"/>
    <property type="project" value="InterPro"/>
</dbReference>
<dbReference type="GO" id="GO:0043005">
    <property type="term" value="C:neuron projection"/>
    <property type="evidence" value="ECO:0007669"/>
    <property type="project" value="UniProtKB-KW"/>
</dbReference>
<evidence type="ECO:0000256" key="4">
    <source>
        <dbReference type="ARBA" id="ARBA00022490"/>
    </source>
</evidence>
<keyword evidence="5" id="KW-0771">Synaptosome</keyword>
<dbReference type="GO" id="GO:0045202">
    <property type="term" value="C:synapse"/>
    <property type="evidence" value="ECO:0007669"/>
    <property type="project" value="UniProtKB-SubCell"/>
</dbReference>
<dbReference type="FunCoup" id="G5AZJ5">
    <property type="interactions" value="2073"/>
</dbReference>
<feature type="region of interest" description="Disordered" evidence="11">
    <location>
        <begin position="330"/>
        <end position="357"/>
    </location>
</feature>
<dbReference type="AlphaFoldDB" id="G5AZJ5"/>
<dbReference type="GO" id="GO:0031334">
    <property type="term" value="P:positive regulation of protein-containing complex assembly"/>
    <property type="evidence" value="ECO:0007669"/>
    <property type="project" value="UniProtKB-ARBA"/>
</dbReference>
<dbReference type="Proteomes" id="UP000006813">
    <property type="component" value="Unassembled WGS sequence"/>
</dbReference>
<dbReference type="SUPFAM" id="SSF69645">
    <property type="entry name" value="Arp2/3 complex subunits"/>
    <property type="match status" value="2"/>
</dbReference>
<evidence type="ECO:0000256" key="2">
    <source>
        <dbReference type="ARBA" id="ARBA00007192"/>
    </source>
</evidence>
<evidence type="ECO:0000256" key="8">
    <source>
        <dbReference type="ARBA" id="ARBA00029755"/>
    </source>
</evidence>
<dbReference type="PANTHER" id="PTHR12058">
    <property type="entry name" value="ARP2/3 COMPLEX 34 KDA SUBUNIT"/>
    <property type="match status" value="1"/>
</dbReference>
<accession>G5AZJ5</accession>
<dbReference type="GO" id="GO:0005200">
    <property type="term" value="F:structural constituent of cytoskeleton"/>
    <property type="evidence" value="ECO:0007669"/>
    <property type="project" value="TreeGrafter"/>
</dbReference>
<feature type="compositionally biased region" description="Basic residues" evidence="11">
    <location>
        <begin position="343"/>
        <end position="352"/>
    </location>
</feature>
<protein>
    <recommendedName>
        <fullName evidence="3">Actin-related protein 2/3 complex subunit 2</fullName>
    </recommendedName>
    <alternativeName>
        <fullName evidence="8">Arp2/3 complex 34 kDa subunit</fullName>
    </alternativeName>
</protein>
<dbReference type="EMBL" id="JH167641">
    <property type="protein sequence ID" value="EHB02456.1"/>
    <property type="molecule type" value="Genomic_DNA"/>
</dbReference>